<accession>A0A7W8V9G8</accession>
<proteinExistence type="predicted"/>
<name>A0A7W8V9G8_PARAM</name>
<dbReference type="AlphaFoldDB" id="A0A7W8V9G8"/>
<keyword evidence="2" id="KW-1185">Reference proteome</keyword>
<organism evidence="1 2">
    <name type="scientific">Paraburkholderia atlantica</name>
    <dbReference type="NCBI Taxonomy" id="2654982"/>
    <lineage>
        <taxon>Bacteria</taxon>
        <taxon>Pseudomonadati</taxon>
        <taxon>Pseudomonadota</taxon>
        <taxon>Betaproteobacteria</taxon>
        <taxon>Burkholderiales</taxon>
        <taxon>Burkholderiaceae</taxon>
        <taxon>Paraburkholderia</taxon>
    </lineage>
</organism>
<dbReference type="EMBL" id="JACHDD010000010">
    <property type="protein sequence ID" value="MBB5427824.1"/>
    <property type="molecule type" value="Genomic_DNA"/>
</dbReference>
<reference evidence="1 2" key="1">
    <citation type="submission" date="2020-08" db="EMBL/GenBank/DDBJ databases">
        <title>Genomic Encyclopedia of Type Strains, Phase IV (KMG-V): Genome sequencing to study the core and pangenomes of soil and plant-associated prokaryotes.</title>
        <authorList>
            <person name="Whitman W."/>
        </authorList>
    </citation>
    <scope>NUCLEOTIDE SEQUENCE [LARGE SCALE GENOMIC DNA]</scope>
    <source>
        <strain evidence="1 2">JPY158</strain>
    </source>
</reference>
<sequence length="46" mass="5258">MSNTLESAGRHKESPDIRGKVVKQVNRETQDCIAKRAKKQIHLLNE</sequence>
<gene>
    <name evidence="1" type="ORF">HDG40_006007</name>
</gene>
<dbReference type="RefSeq" id="WP_157646570.1">
    <property type="nucleotide sequence ID" value="NZ_JACHDD010000010.1"/>
</dbReference>
<dbReference type="Proteomes" id="UP000592780">
    <property type="component" value="Unassembled WGS sequence"/>
</dbReference>
<protein>
    <submittedName>
        <fullName evidence="1">Uncharacterized protein</fullName>
    </submittedName>
</protein>
<evidence type="ECO:0000313" key="1">
    <source>
        <dbReference type="EMBL" id="MBB5427824.1"/>
    </source>
</evidence>
<comment type="caution">
    <text evidence="1">The sequence shown here is derived from an EMBL/GenBank/DDBJ whole genome shotgun (WGS) entry which is preliminary data.</text>
</comment>
<evidence type="ECO:0000313" key="2">
    <source>
        <dbReference type="Proteomes" id="UP000592780"/>
    </source>
</evidence>